<keyword evidence="4" id="KW-0812">Transmembrane</keyword>
<proteinExistence type="predicted"/>
<dbReference type="Pfam" id="PF17390">
    <property type="entry name" value="Bac_rhamnosid_C"/>
    <property type="match status" value="1"/>
</dbReference>
<dbReference type="InterPro" id="IPR035398">
    <property type="entry name" value="Bac_rhamnosid_C"/>
</dbReference>
<sequence length="633" mass="71084">MRYHTQLLKPSKLFHPPAVALILGYSLLGYSLLLPNEMFASSAHLVEESPVKIVLSDNGTILVDFGKVSFGNIELRPAPGKEGRITVHFGEDFKDGGVNLKPPGSVRYKAATVELNGQTSIVVAPEADKRNTKTMPPPHATTILTPEEWGVILPFRWVEIEGWPAAFSSDSIVRRSAFSKNWDDFAADFISSNDLLNQIWELCKYSIKATTFASVYVDGDRERTPYEADAYLNQLSHYYVDHDKQMARDTFDHFFTHPTWPTEWASHLVFMLHADYMETGDKQWLEENYERTKSKLLLERRGEDNLIHSVRGQTRPDLVDWPPSERDEFVFTERNTVINAFHLRSLKLMEFLAKAQGKTAEAAEYTALYANGLAAFQAAFFDEEKGIYLDGVHTEHSSSHANFFPLAFGLVPEEHQQSVSDWVANRGMRCSVYAAQYFIEALFEYGNAQAAFDIMLADNDRSWKHMVNTGTTISYEAWDQKYKPNQDWNHAWGAAPANLIPRFILGVHSMEPGFVKARIRPYSVSPLNRAMGKVPTPLGPVEVRVRNTPEMPFALSVYIPQGMTAQVEVPLPGGSGGIRYNGKATKSQKVDGFAVVEIGEGIHHFETIRMVQKIITAPKPSTSTTHTSALGTN</sequence>
<feature type="domain" description="Alpha-L-rhamnosidase six-hairpin glycosidase" evidence="6">
    <location>
        <begin position="186"/>
        <end position="502"/>
    </location>
</feature>
<dbReference type="Gene3D" id="1.50.10.10">
    <property type="match status" value="1"/>
</dbReference>
<dbReference type="Gene3D" id="2.60.420.10">
    <property type="entry name" value="Maltose phosphorylase, domain 3"/>
    <property type="match status" value="1"/>
</dbReference>
<comment type="catalytic activity">
    <reaction evidence="1">
        <text>Hydrolysis of terminal non-reducing alpha-L-rhamnose residues in alpha-L-rhamnosides.</text>
        <dbReference type="EC" id="3.2.1.40"/>
    </reaction>
</comment>
<dbReference type="EMBL" id="JARXHW010000021">
    <property type="protein sequence ID" value="MDQ8207902.1"/>
    <property type="molecule type" value="Genomic_DNA"/>
</dbReference>
<evidence type="ECO:0000259" key="5">
    <source>
        <dbReference type="Pfam" id="PF05592"/>
    </source>
</evidence>
<name>A0ABU1AW89_9BACT</name>
<evidence type="ECO:0000313" key="9">
    <source>
        <dbReference type="Proteomes" id="UP001225316"/>
    </source>
</evidence>
<dbReference type="PANTHER" id="PTHR33307:SF6">
    <property type="entry name" value="ALPHA-RHAMNOSIDASE (EUROFUNG)-RELATED"/>
    <property type="match status" value="1"/>
</dbReference>
<feature type="transmembrane region" description="Helical" evidence="4">
    <location>
        <begin position="12"/>
        <end position="33"/>
    </location>
</feature>
<dbReference type="Pfam" id="PF05592">
    <property type="entry name" value="Bac_rhamnosid"/>
    <property type="match status" value="1"/>
</dbReference>
<dbReference type="InterPro" id="IPR035396">
    <property type="entry name" value="Bac_rhamnosid6H"/>
</dbReference>
<gene>
    <name evidence="8" type="ORF">QEH52_10295</name>
</gene>
<dbReference type="EC" id="3.2.1.40" evidence="2"/>
<dbReference type="InterPro" id="IPR008928">
    <property type="entry name" value="6-hairpin_glycosidase_sf"/>
</dbReference>
<protein>
    <recommendedName>
        <fullName evidence="2">alpha-L-rhamnosidase</fullName>
        <ecNumber evidence="2">3.2.1.40</ecNumber>
    </recommendedName>
</protein>
<dbReference type="Pfam" id="PF17389">
    <property type="entry name" value="Bac_rhamnosid6H"/>
    <property type="match status" value="1"/>
</dbReference>
<dbReference type="GO" id="GO:0016787">
    <property type="term" value="F:hydrolase activity"/>
    <property type="evidence" value="ECO:0007669"/>
    <property type="project" value="UniProtKB-KW"/>
</dbReference>
<evidence type="ECO:0000256" key="2">
    <source>
        <dbReference type="ARBA" id="ARBA00012652"/>
    </source>
</evidence>
<dbReference type="Proteomes" id="UP001225316">
    <property type="component" value="Unassembled WGS sequence"/>
</dbReference>
<dbReference type="PANTHER" id="PTHR33307">
    <property type="entry name" value="ALPHA-RHAMNOSIDASE (EUROFUNG)"/>
    <property type="match status" value="1"/>
</dbReference>
<dbReference type="InterPro" id="IPR016007">
    <property type="entry name" value="Alpha_rhamnosid"/>
</dbReference>
<organism evidence="8 9">
    <name type="scientific">Thalassobacterium maritimum</name>
    <dbReference type="NCBI Taxonomy" id="3041265"/>
    <lineage>
        <taxon>Bacteria</taxon>
        <taxon>Pseudomonadati</taxon>
        <taxon>Verrucomicrobiota</taxon>
        <taxon>Opitutia</taxon>
        <taxon>Puniceicoccales</taxon>
        <taxon>Coraliomargaritaceae</taxon>
        <taxon>Thalassobacterium</taxon>
    </lineage>
</organism>
<evidence type="ECO:0000256" key="3">
    <source>
        <dbReference type="ARBA" id="ARBA00022801"/>
    </source>
</evidence>
<accession>A0ABU1AW89</accession>
<dbReference type="Gene3D" id="2.60.120.260">
    <property type="entry name" value="Galactose-binding domain-like"/>
    <property type="match status" value="1"/>
</dbReference>
<feature type="domain" description="Alpha-L-rhamnosidase concanavalin-like" evidence="5">
    <location>
        <begin position="58"/>
        <end position="175"/>
    </location>
</feature>
<evidence type="ECO:0000259" key="7">
    <source>
        <dbReference type="Pfam" id="PF17390"/>
    </source>
</evidence>
<comment type="caution">
    <text evidence="8">The sequence shown here is derived from an EMBL/GenBank/DDBJ whole genome shotgun (WGS) entry which is preliminary data.</text>
</comment>
<dbReference type="InterPro" id="IPR008902">
    <property type="entry name" value="Rhamnosid_concanavalin"/>
</dbReference>
<keyword evidence="4" id="KW-0472">Membrane</keyword>
<keyword evidence="9" id="KW-1185">Reference proteome</keyword>
<keyword evidence="3 8" id="KW-0378">Hydrolase</keyword>
<dbReference type="InterPro" id="IPR012341">
    <property type="entry name" value="6hp_glycosidase-like_sf"/>
</dbReference>
<evidence type="ECO:0000313" key="8">
    <source>
        <dbReference type="EMBL" id="MDQ8207902.1"/>
    </source>
</evidence>
<dbReference type="RefSeq" id="WP_308950235.1">
    <property type="nucleotide sequence ID" value="NZ_JARXHW010000021.1"/>
</dbReference>
<reference evidence="8 9" key="1">
    <citation type="submission" date="2023-04" db="EMBL/GenBank/DDBJ databases">
        <title>A novel bacteria isolated from coastal sediment.</title>
        <authorList>
            <person name="Liu X.-J."/>
            <person name="Du Z.-J."/>
        </authorList>
    </citation>
    <scope>NUCLEOTIDE SEQUENCE [LARGE SCALE GENOMIC DNA]</scope>
    <source>
        <strain evidence="8 9">SDUM461003</strain>
    </source>
</reference>
<evidence type="ECO:0000256" key="4">
    <source>
        <dbReference type="SAM" id="Phobius"/>
    </source>
</evidence>
<evidence type="ECO:0000256" key="1">
    <source>
        <dbReference type="ARBA" id="ARBA00001445"/>
    </source>
</evidence>
<feature type="domain" description="Alpha-L-rhamnosidase C-terminal" evidence="7">
    <location>
        <begin position="506"/>
        <end position="572"/>
    </location>
</feature>
<evidence type="ECO:0000259" key="6">
    <source>
        <dbReference type="Pfam" id="PF17389"/>
    </source>
</evidence>
<keyword evidence="4" id="KW-1133">Transmembrane helix</keyword>
<dbReference type="SUPFAM" id="SSF48208">
    <property type="entry name" value="Six-hairpin glycosidases"/>
    <property type="match status" value="1"/>
</dbReference>